<dbReference type="GO" id="GO:0016651">
    <property type="term" value="F:oxidoreductase activity, acting on NAD(P)H"/>
    <property type="evidence" value="ECO:0007669"/>
    <property type="project" value="InterPro"/>
</dbReference>
<dbReference type="PANTHER" id="PTHR45348">
    <property type="entry name" value="HYPOTHETICAL OXIDOREDUCTASE (EUROFUNG)"/>
    <property type="match status" value="1"/>
</dbReference>
<dbReference type="Pfam" id="PF00107">
    <property type="entry name" value="ADH_zinc_N"/>
    <property type="match status" value="1"/>
</dbReference>
<evidence type="ECO:0000256" key="3">
    <source>
        <dbReference type="ARBA" id="ARBA00023002"/>
    </source>
</evidence>
<dbReference type="Gene3D" id="3.90.180.10">
    <property type="entry name" value="Medium-chain alcohol dehydrogenases, catalytic domain"/>
    <property type="match status" value="1"/>
</dbReference>
<gene>
    <name evidence="5" type="ORF">LTR09_010356</name>
</gene>
<dbReference type="InterPro" id="IPR011032">
    <property type="entry name" value="GroES-like_sf"/>
</dbReference>
<dbReference type="InterPro" id="IPR047122">
    <property type="entry name" value="Trans-enoyl_RdTase-like"/>
</dbReference>
<comment type="similarity">
    <text evidence="1">Belongs to the zinc-containing alcohol dehydrogenase family.</text>
</comment>
<dbReference type="SUPFAM" id="SSF51735">
    <property type="entry name" value="NAD(P)-binding Rossmann-fold domains"/>
    <property type="match status" value="1"/>
</dbReference>
<evidence type="ECO:0000313" key="5">
    <source>
        <dbReference type="EMBL" id="KAK3048363.1"/>
    </source>
</evidence>
<dbReference type="InterPro" id="IPR020843">
    <property type="entry name" value="ER"/>
</dbReference>
<dbReference type="PANTHER" id="PTHR45348:SF2">
    <property type="entry name" value="ZINC-TYPE ALCOHOL DEHYDROGENASE-LIKE PROTEIN C2E1P3.01"/>
    <property type="match status" value="1"/>
</dbReference>
<dbReference type="Gene3D" id="3.40.50.720">
    <property type="entry name" value="NAD(P)-binding Rossmann-like Domain"/>
    <property type="match status" value="1"/>
</dbReference>
<evidence type="ECO:0000256" key="2">
    <source>
        <dbReference type="ARBA" id="ARBA00011245"/>
    </source>
</evidence>
<dbReference type="InterPro" id="IPR036291">
    <property type="entry name" value="NAD(P)-bd_dom_sf"/>
</dbReference>
<keyword evidence="6" id="KW-1185">Reference proteome</keyword>
<feature type="domain" description="Enoyl reductase (ER)" evidence="4">
    <location>
        <begin position="12"/>
        <end position="330"/>
    </location>
</feature>
<keyword evidence="3" id="KW-0560">Oxidoreductase</keyword>
<dbReference type="InterPro" id="IPR013149">
    <property type="entry name" value="ADH-like_C"/>
</dbReference>
<dbReference type="InterPro" id="IPR013154">
    <property type="entry name" value="ADH-like_N"/>
</dbReference>
<proteinExistence type="inferred from homology"/>
<comment type="subunit">
    <text evidence="2">Monomer.</text>
</comment>
<dbReference type="EMBL" id="JAWDJX010000050">
    <property type="protein sequence ID" value="KAK3048363.1"/>
    <property type="molecule type" value="Genomic_DNA"/>
</dbReference>
<reference evidence="5" key="1">
    <citation type="submission" date="2023-04" db="EMBL/GenBank/DDBJ databases">
        <title>Black Yeasts Isolated from many extreme environments.</title>
        <authorList>
            <person name="Coleine C."/>
            <person name="Stajich J.E."/>
            <person name="Selbmann L."/>
        </authorList>
    </citation>
    <scope>NUCLEOTIDE SEQUENCE</scope>
    <source>
        <strain evidence="5">CCFEE 5312</strain>
    </source>
</reference>
<dbReference type="SMART" id="SM00829">
    <property type="entry name" value="PKS_ER"/>
    <property type="match status" value="1"/>
</dbReference>
<sequence>MANKTAYLDAPGTPLRIGDSEIPIPGPDDIVVKNHAIAINPVDNMISTTGLGPTSWPIVLGSDLAGSVHAVGANLTRFKPGDRVIGFAQWLIRRTPADGAFSLYTRLPAGNAAILPDGISYTDGAVLGMAIGTAVSGLNEEKCLGLPFPSLTPAQTGGVLVVYGASSSIGSMATQLATASGIRVIAIASPANFELCRQCGATDTFSYKHPTVVDEVVAAVGSDTFVGIFESISSSASYKISLAILEKLGGGRMACSPPGPTTLPGNVKAEMMIAMGEHSIPVFEHFVTQALESGQLKCQPPPLVVGNGLESLQTALETLQAGVSGRKMVVTL</sequence>
<accession>A0AAJ0GBA7</accession>
<evidence type="ECO:0000256" key="1">
    <source>
        <dbReference type="ARBA" id="ARBA00008072"/>
    </source>
</evidence>
<dbReference type="Pfam" id="PF08240">
    <property type="entry name" value="ADH_N"/>
    <property type="match status" value="1"/>
</dbReference>
<dbReference type="CDD" id="cd08249">
    <property type="entry name" value="enoyl_reductase_like"/>
    <property type="match status" value="1"/>
</dbReference>
<organism evidence="5 6">
    <name type="scientific">Extremus antarcticus</name>
    <dbReference type="NCBI Taxonomy" id="702011"/>
    <lineage>
        <taxon>Eukaryota</taxon>
        <taxon>Fungi</taxon>
        <taxon>Dikarya</taxon>
        <taxon>Ascomycota</taxon>
        <taxon>Pezizomycotina</taxon>
        <taxon>Dothideomycetes</taxon>
        <taxon>Dothideomycetidae</taxon>
        <taxon>Mycosphaerellales</taxon>
        <taxon>Extremaceae</taxon>
        <taxon>Extremus</taxon>
    </lineage>
</organism>
<comment type="caution">
    <text evidence="5">The sequence shown here is derived from an EMBL/GenBank/DDBJ whole genome shotgun (WGS) entry which is preliminary data.</text>
</comment>
<protein>
    <recommendedName>
        <fullName evidence="4">Enoyl reductase (ER) domain-containing protein</fullName>
    </recommendedName>
</protein>
<dbReference type="AlphaFoldDB" id="A0AAJ0GBA7"/>
<name>A0AAJ0GBA7_9PEZI</name>
<evidence type="ECO:0000313" key="6">
    <source>
        <dbReference type="Proteomes" id="UP001271007"/>
    </source>
</evidence>
<dbReference type="SUPFAM" id="SSF50129">
    <property type="entry name" value="GroES-like"/>
    <property type="match status" value="1"/>
</dbReference>
<dbReference type="Proteomes" id="UP001271007">
    <property type="component" value="Unassembled WGS sequence"/>
</dbReference>
<evidence type="ECO:0000259" key="4">
    <source>
        <dbReference type="SMART" id="SM00829"/>
    </source>
</evidence>